<organism evidence="12 13">
    <name type="scientific">Mangrovihabitans endophyticus</name>
    <dbReference type="NCBI Taxonomy" id="1751298"/>
    <lineage>
        <taxon>Bacteria</taxon>
        <taxon>Bacillati</taxon>
        <taxon>Actinomycetota</taxon>
        <taxon>Actinomycetes</taxon>
        <taxon>Micromonosporales</taxon>
        <taxon>Micromonosporaceae</taxon>
        <taxon>Mangrovihabitans</taxon>
    </lineage>
</organism>
<evidence type="ECO:0000256" key="10">
    <source>
        <dbReference type="SAM" id="MobiDB-lite"/>
    </source>
</evidence>
<dbReference type="EC" id="2.7.11.1" evidence="1"/>
<feature type="compositionally biased region" description="Basic residues" evidence="10">
    <location>
        <begin position="453"/>
        <end position="470"/>
    </location>
</feature>
<dbReference type="Pfam" id="PF00069">
    <property type="entry name" value="Pkinase"/>
    <property type="match status" value="1"/>
</dbReference>
<feature type="region of interest" description="Disordered" evidence="10">
    <location>
        <begin position="269"/>
        <end position="288"/>
    </location>
</feature>
<dbReference type="PROSITE" id="PS50011">
    <property type="entry name" value="PROTEIN_KINASE_DOM"/>
    <property type="match status" value="1"/>
</dbReference>
<feature type="domain" description="Protein kinase" evidence="11">
    <location>
        <begin position="7"/>
        <end position="260"/>
    </location>
</feature>
<evidence type="ECO:0000256" key="5">
    <source>
        <dbReference type="ARBA" id="ARBA00022777"/>
    </source>
</evidence>
<evidence type="ECO:0000256" key="3">
    <source>
        <dbReference type="ARBA" id="ARBA00022679"/>
    </source>
</evidence>
<evidence type="ECO:0000256" key="1">
    <source>
        <dbReference type="ARBA" id="ARBA00012513"/>
    </source>
</evidence>
<keyword evidence="6 9" id="KW-0067">ATP-binding</keyword>
<keyword evidence="5" id="KW-0418">Kinase</keyword>
<dbReference type="SUPFAM" id="SSF56112">
    <property type="entry name" value="Protein kinase-like (PK-like)"/>
    <property type="match status" value="1"/>
</dbReference>
<feature type="compositionally biased region" description="Low complexity" evidence="10">
    <location>
        <begin position="269"/>
        <end position="282"/>
    </location>
</feature>
<dbReference type="Proteomes" id="UP000656042">
    <property type="component" value="Unassembled WGS sequence"/>
</dbReference>
<dbReference type="GO" id="GO:0004674">
    <property type="term" value="F:protein serine/threonine kinase activity"/>
    <property type="evidence" value="ECO:0007669"/>
    <property type="project" value="UniProtKB-KW"/>
</dbReference>
<feature type="region of interest" description="Disordered" evidence="10">
    <location>
        <begin position="396"/>
        <end position="470"/>
    </location>
</feature>
<dbReference type="InterPro" id="IPR011009">
    <property type="entry name" value="Kinase-like_dom_sf"/>
</dbReference>
<dbReference type="Gene3D" id="1.10.510.10">
    <property type="entry name" value="Transferase(Phosphotransferase) domain 1"/>
    <property type="match status" value="1"/>
</dbReference>
<dbReference type="InterPro" id="IPR008271">
    <property type="entry name" value="Ser/Thr_kinase_AS"/>
</dbReference>
<evidence type="ECO:0000256" key="8">
    <source>
        <dbReference type="ARBA" id="ARBA00048679"/>
    </source>
</evidence>
<comment type="catalytic activity">
    <reaction evidence="7">
        <text>L-threonyl-[protein] + ATP = O-phospho-L-threonyl-[protein] + ADP + H(+)</text>
        <dbReference type="Rhea" id="RHEA:46608"/>
        <dbReference type="Rhea" id="RHEA-COMP:11060"/>
        <dbReference type="Rhea" id="RHEA-COMP:11605"/>
        <dbReference type="ChEBI" id="CHEBI:15378"/>
        <dbReference type="ChEBI" id="CHEBI:30013"/>
        <dbReference type="ChEBI" id="CHEBI:30616"/>
        <dbReference type="ChEBI" id="CHEBI:61977"/>
        <dbReference type="ChEBI" id="CHEBI:456216"/>
        <dbReference type="EC" id="2.7.11.1"/>
    </reaction>
</comment>
<reference evidence="12" key="1">
    <citation type="journal article" date="2014" name="Int. J. Syst. Evol. Microbiol.">
        <title>Complete genome sequence of Corynebacterium casei LMG S-19264T (=DSM 44701T), isolated from a smear-ripened cheese.</title>
        <authorList>
            <consortium name="US DOE Joint Genome Institute (JGI-PGF)"/>
            <person name="Walter F."/>
            <person name="Albersmeier A."/>
            <person name="Kalinowski J."/>
            <person name="Ruckert C."/>
        </authorList>
    </citation>
    <scope>NUCLEOTIDE SEQUENCE</scope>
    <source>
        <strain evidence="12">CGMCC 4.7299</strain>
    </source>
</reference>
<keyword evidence="3" id="KW-0808">Transferase</keyword>
<dbReference type="FunFam" id="3.30.200.20:FF:000035">
    <property type="entry name" value="Serine/threonine protein kinase Stk1"/>
    <property type="match status" value="1"/>
</dbReference>
<dbReference type="RefSeq" id="WP_229715871.1">
    <property type="nucleotide sequence ID" value="NZ_BMMX01000013.1"/>
</dbReference>
<sequence>MNELGRYRLVDRLGSGGMSVVWRAHDEVLDRDVAIKVLRPETRADPELVRRIGAEARAAARLRHPNVVAVHDYGTTDTGLPYVVMELVDGRPLAQVLADGPLPWPTATRLCGEVASALAAAHAAGVVHRDVKPGNVMVAADGVKLVDFGISAAPGDAEGTDGEVYGTPAYLAPERLEAGIVRPATDVYALGLLMYLTLVGRLPWKASSTTEMLTAHRYLEPAALPDIPGLPDGVADLCRRCVAKDPADRPGAAEAAHVLREIARGAPSAAPAAAVTDTTPLPEGGELTLVVPPHQDAAAGTGTSGSGGVAGIPRRRRRMVAAMAAALLPLAGAAAWFTTRPAATPAEAEASTPRPCATRGATVTAELALDTDNCPTSPPPSTTPATPARAVAVTRAATPAGTGAAPATTRNASTARNATARKPVGGTARKPGKPKKPAKAMSKALKKALKDSRTKKRGTHHRTPRRHRGR</sequence>
<dbReference type="InterPro" id="IPR017441">
    <property type="entry name" value="Protein_kinase_ATP_BS"/>
</dbReference>
<dbReference type="CDD" id="cd14014">
    <property type="entry name" value="STKc_PknB_like"/>
    <property type="match status" value="1"/>
</dbReference>
<evidence type="ECO:0000256" key="4">
    <source>
        <dbReference type="ARBA" id="ARBA00022741"/>
    </source>
</evidence>
<accession>A0A8J3BZ82</accession>
<dbReference type="EMBL" id="BMMX01000013">
    <property type="protein sequence ID" value="GGK95667.1"/>
    <property type="molecule type" value="Genomic_DNA"/>
</dbReference>
<dbReference type="PANTHER" id="PTHR43289:SF6">
    <property type="entry name" value="SERINE_THREONINE-PROTEIN KINASE NEKL-3"/>
    <property type="match status" value="1"/>
</dbReference>
<evidence type="ECO:0000256" key="6">
    <source>
        <dbReference type="ARBA" id="ARBA00022840"/>
    </source>
</evidence>
<dbReference type="SMART" id="SM00220">
    <property type="entry name" value="S_TKc"/>
    <property type="match status" value="1"/>
</dbReference>
<protein>
    <recommendedName>
        <fullName evidence="1">non-specific serine/threonine protein kinase</fullName>
        <ecNumber evidence="1">2.7.11.1</ecNumber>
    </recommendedName>
</protein>
<feature type="compositionally biased region" description="Low complexity" evidence="10">
    <location>
        <begin position="396"/>
        <end position="421"/>
    </location>
</feature>
<dbReference type="AlphaFoldDB" id="A0A8J3BZ82"/>
<dbReference type="PROSITE" id="PS00108">
    <property type="entry name" value="PROTEIN_KINASE_ST"/>
    <property type="match status" value="1"/>
</dbReference>
<proteinExistence type="predicted"/>
<dbReference type="PROSITE" id="PS00107">
    <property type="entry name" value="PROTEIN_KINASE_ATP"/>
    <property type="match status" value="1"/>
</dbReference>
<feature type="binding site" evidence="9">
    <location>
        <position position="36"/>
    </location>
    <ligand>
        <name>ATP</name>
        <dbReference type="ChEBI" id="CHEBI:30616"/>
    </ligand>
</feature>
<keyword evidence="13" id="KW-1185">Reference proteome</keyword>
<evidence type="ECO:0000256" key="2">
    <source>
        <dbReference type="ARBA" id="ARBA00022527"/>
    </source>
</evidence>
<keyword evidence="2" id="KW-0723">Serine/threonine-protein kinase</keyword>
<comment type="caution">
    <text evidence="12">The sequence shown here is derived from an EMBL/GenBank/DDBJ whole genome shotgun (WGS) entry which is preliminary data.</text>
</comment>
<evidence type="ECO:0000313" key="13">
    <source>
        <dbReference type="Proteomes" id="UP000656042"/>
    </source>
</evidence>
<dbReference type="InterPro" id="IPR000719">
    <property type="entry name" value="Prot_kinase_dom"/>
</dbReference>
<name>A0A8J3BZ82_9ACTN</name>
<evidence type="ECO:0000313" key="12">
    <source>
        <dbReference type="EMBL" id="GGK95667.1"/>
    </source>
</evidence>
<keyword evidence="4 9" id="KW-0547">Nucleotide-binding</keyword>
<evidence type="ECO:0000256" key="7">
    <source>
        <dbReference type="ARBA" id="ARBA00047899"/>
    </source>
</evidence>
<evidence type="ECO:0000259" key="11">
    <source>
        <dbReference type="PROSITE" id="PS50011"/>
    </source>
</evidence>
<dbReference type="GO" id="GO:0005524">
    <property type="term" value="F:ATP binding"/>
    <property type="evidence" value="ECO:0007669"/>
    <property type="project" value="UniProtKB-UniRule"/>
</dbReference>
<dbReference type="Gene3D" id="3.30.200.20">
    <property type="entry name" value="Phosphorylase Kinase, domain 1"/>
    <property type="match status" value="1"/>
</dbReference>
<evidence type="ECO:0000256" key="9">
    <source>
        <dbReference type="PROSITE-ProRule" id="PRU10141"/>
    </source>
</evidence>
<dbReference type="PANTHER" id="PTHR43289">
    <property type="entry name" value="MITOGEN-ACTIVATED PROTEIN KINASE KINASE KINASE 20-RELATED"/>
    <property type="match status" value="1"/>
</dbReference>
<gene>
    <name evidence="12" type="ORF">GCM10012284_32270</name>
</gene>
<reference evidence="12" key="2">
    <citation type="submission" date="2020-09" db="EMBL/GenBank/DDBJ databases">
        <authorList>
            <person name="Sun Q."/>
            <person name="Zhou Y."/>
        </authorList>
    </citation>
    <scope>NUCLEOTIDE SEQUENCE</scope>
    <source>
        <strain evidence="12">CGMCC 4.7299</strain>
    </source>
</reference>
<comment type="catalytic activity">
    <reaction evidence="8">
        <text>L-seryl-[protein] + ATP = O-phospho-L-seryl-[protein] + ADP + H(+)</text>
        <dbReference type="Rhea" id="RHEA:17989"/>
        <dbReference type="Rhea" id="RHEA-COMP:9863"/>
        <dbReference type="Rhea" id="RHEA-COMP:11604"/>
        <dbReference type="ChEBI" id="CHEBI:15378"/>
        <dbReference type="ChEBI" id="CHEBI:29999"/>
        <dbReference type="ChEBI" id="CHEBI:30616"/>
        <dbReference type="ChEBI" id="CHEBI:83421"/>
        <dbReference type="ChEBI" id="CHEBI:456216"/>
        <dbReference type="EC" id="2.7.11.1"/>
    </reaction>
</comment>